<gene>
    <name evidence="2" type="ORF">BREV_BREV_00518</name>
</gene>
<name>A0A7Z8Y689_9CAUL</name>
<keyword evidence="3" id="KW-1185">Reference proteome</keyword>
<reference evidence="2 3" key="1">
    <citation type="submission" date="2018-11" db="EMBL/GenBank/DDBJ databases">
        <authorList>
            <person name="Peiro R."/>
            <person name="Begona"/>
            <person name="Cbmso G."/>
            <person name="Lopez M."/>
            <person name="Gonzalez S."/>
            <person name="Sacristan E."/>
            <person name="Castillo E."/>
        </authorList>
    </citation>
    <scope>NUCLEOTIDE SEQUENCE [LARGE SCALE GENOMIC DNA]</scope>
    <source>
        <strain evidence="2">Brev_genome</strain>
    </source>
</reference>
<evidence type="ECO:0000313" key="2">
    <source>
        <dbReference type="EMBL" id="VDC51449.1"/>
    </source>
</evidence>
<feature type="region of interest" description="Disordered" evidence="1">
    <location>
        <begin position="137"/>
        <end position="159"/>
    </location>
</feature>
<dbReference type="Gene3D" id="3.30.1380.10">
    <property type="match status" value="1"/>
</dbReference>
<dbReference type="SUPFAM" id="SSF55166">
    <property type="entry name" value="Hedgehog/DD-peptidase"/>
    <property type="match status" value="1"/>
</dbReference>
<dbReference type="Proteomes" id="UP000289220">
    <property type="component" value="Unassembled WGS sequence"/>
</dbReference>
<comment type="caution">
    <text evidence="2">The sequence shown here is derived from an EMBL/GenBank/DDBJ whole genome shotgun (WGS) entry which is preliminary data.</text>
</comment>
<accession>A0A7Z8Y689</accession>
<protein>
    <recommendedName>
        <fullName evidence="4">M15 family metallopeptidase</fullName>
    </recommendedName>
</protein>
<organism evidence="2 3">
    <name type="scientific">Brevundimonas mediterranea</name>
    <dbReference type="NCBI Taxonomy" id="74329"/>
    <lineage>
        <taxon>Bacteria</taxon>
        <taxon>Pseudomonadati</taxon>
        <taxon>Pseudomonadota</taxon>
        <taxon>Alphaproteobacteria</taxon>
        <taxon>Caulobacterales</taxon>
        <taxon>Caulobacteraceae</taxon>
        <taxon>Brevundimonas</taxon>
    </lineage>
</organism>
<dbReference type="EMBL" id="UXHF01000006">
    <property type="protein sequence ID" value="VDC51449.1"/>
    <property type="molecule type" value="Genomic_DNA"/>
</dbReference>
<dbReference type="InterPro" id="IPR009045">
    <property type="entry name" value="Zn_M74/Hedgehog-like"/>
</dbReference>
<evidence type="ECO:0000256" key="1">
    <source>
        <dbReference type="SAM" id="MobiDB-lite"/>
    </source>
</evidence>
<evidence type="ECO:0000313" key="3">
    <source>
        <dbReference type="Proteomes" id="UP000289220"/>
    </source>
</evidence>
<evidence type="ECO:0008006" key="4">
    <source>
        <dbReference type="Google" id="ProtNLM"/>
    </source>
</evidence>
<sequence>MTKYRLGAQSLARLKGVHPQLARVVQGAIEKTKQDFMVLEGVRSKETMWEYWGKGRTAAQCRAAGVPEKYAKPGLAKVTWLNNPLGSNHRIMADGFGHAVDLCPFPVDWNDPAKFDAIAAAMFASAKELGVKIRWGADWDQDGNPRERGETDSPHFEVA</sequence>
<proteinExistence type="predicted"/>
<dbReference type="RefSeq" id="WP_154725480.1">
    <property type="nucleotide sequence ID" value="NZ_UXHF01000006.1"/>
</dbReference>
<dbReference type="AlphaFoldDB" id="A0A7Z8Y689"/>